<dbReference type="InterPro" id="IPR027417">
    <property type="entry name" value="P-loop_NTPase"/>
</dbReference>
<evidence type="ECO:0000259" key="1">
    <source>
        <dbReference type="Pfam" id="PF00176"/>
    </source>
</evidence>
<dbReference type="GO" id="GO:0015616">
    <property type="term" value="F:DNA translocase activity"/>
    <property type="evidence" value="ECO:0007669"/>
    <property type="project" value="TreeGrafter"/>
</dbReference>
<dbReference type="PANTHER" id="PTHR45629">
    <property type="entry name" value="SNF2/RAD54 FAMILY MEMBER"/>
    <property type="match status" value="1"/>
</dbReference>
<organism evidence="2 3">
    <name type="scientific">Heracleum sosnowskyi</name>
    <dbReference type="NCBI Taxonomy" id="360622"/>
    <lineage>
        <taxon>Eukaryota</taxon>
        <taxon>Viridiplantae</taxon>
        <taxon>Streptophyta</taxon>
        <taxon>Embryophyta</taxon>
        <taxon>Tracheophyta</taxon>
        <taxon>Spermatophyta</taxon>
        <taxon>Magnoliopsida</taxon>
        <taxon>eudicotyledons</taxon>
        <taxon>Gunneridae</taxon>
        <taxon>Pentapetalae</taxon>
        <taxon>asterids</taxon>
        <taxon>campanulids</taxon>
        <taxon>Apiales</taxon>
        <taxon>Apiaceae</taxon>
        <taxon>Apioideae</taxon>
        <taxon>apioid superclade</taxon>
        <taxon>Tordylieae</taxon>
        <taxon>Tordyliinae</taxon>
        <taxon>Heracleum</taxon>
    </lineage>
</organism>
<protein>
    <recommendedName>
        <fullName evidence="1">SNF2 N-terminal domain-containing protein</fullName>
    </recommendedName>
</protein>
<evidence type="ECO:0000313" key="2">
    <source>
        <dbReference type="EMBL" id="KAK1368728.1"/>
    </source>
</evidence>
<dbReference type="Gene3D" id="3.40.50.10810">
    <property type="entry name" value="Tandem AAA-ATPase domain"/>
    <property type="match status" value="1"/>
</dbReference>
<gene>
    <name evidence="2" type="ORF">POM88_034820</name>
</gene>
<accession>A0AAD8HLW8</accession>
<dbReference type="GO" id="GO:0005524">
    <property type="term" value="F:ATP binding"/>
    <property type="evidence" value="ECO:0007669"/>
    <property type="project" value="InterPro"/>
</dbReference>
<feature type="domain" description="SNF2 N-terminal" evidence="1">
    <location>
        <begin position="47"/>
        <end position="113"/>
    </location>
</feature>
<sequence>MRVRYNRASTAANDKQIWCFLRTLKFCSPDGVTFELEENLASPLKDYQIEGVKWLFDLHVKKVGGILADEMGLGKTKQVCAFLKGLFNTFSIERVLIIAPAILLHPWMEELETMGLKSDAEM</sequence>
<dbReference type="Proteomes" id="UP001237642">
    <property type="component" value="Unassembled WGS sequence"/>
</dbReference>
<name>A0AAD8HLW8_9APIA</name>
<keyword evidence="3" id="KW-1185">Reference proteome</keyword>
<dbReference type="Pfam" id="PF00176">
    <property type="entry name" value="SNF2-rel_dom"/>
    <property type="match status" value="1"/>
</dbReference>
<dbReference type="SUPFAM" id="SSF52540">
    <property type="entry name" value="P-loop containing nucleoside triphosphate hydrolases"/>
    <property type="match status" value="1"/>
</dbReference>
<reference evidence="2" key="2">
    <citation type="submission" date="2023-05" db="EMBL/GenBank/DDBJ databases">
        <authorList>
            <person name="Schelkunov M.I."/>
        </authorList>
    </citation>
    <scope>NUCLEOTIDE SEQUENCE</scope>
    <source>
        <strain evidence="2">Hsosn_3</strain>
        <tissue evidence="2">Leaf</tissue>
    </source>
</reference>
<proteinExistence type="predicted"/>
<dbReference type="InterPro" id="IPR038718">
    <property type="entry name" value="SNF2-like_sf"/>
</dbReference>
<dbReference type="InterPro" id="IPR050496">
    <property type="entry name" value="SNF2_RAD54_helicase_repair"/>
</dbReference>
<dbReference type="EMBL" id="JAUIZM010000008">
    <property type="protein sequence ID" value="KAK1368728.1"/>
    <property type="molecule type" value="Genomic_DNA"/>
</dbReference>
<evidence type="ECO:0000313" key="3">
    <source>
        <dbReference type="Proteomes" id="UP001237642"/>
    </source>
</evidence>
<dbReference type="AlphaFoldDB" id="A0AAD8HLW8"/>
<dbReference type="InterPro" id="IPR000330">
    <property type="entry name" value="SNF2_N"/>
</dbReference>
<reference evidence="2" key="1">
    <citation type="submission" date="2023-02" db="EMBL/GenBank/DDBJ databases">
        <title>Genome of toxic invasive species Heracleum sosnowskyi carries increased number of genes despite the absence of recent whole-genome duplications.</title>
        <authorList>
            <person name="Schelkunov M."/>
            <person name="Shtratnikova V."/>
            <person name="Makarenko M."/>
            <person name="Klepikova A."/>
            <person name="Omelchenko D."/>
            <person name="Novikova G."/>
            <person name="Obukhova E."/>
            <person name="Bogdanov V."/>
            <person name="Penin A."/>
            <person name="Logacheva M."/>
        </authorList>
    </citation>
    <scope>NUCLEOTIDE SEQUENCE</scope>
    <source>
        <strain evidence="2">Hsosn_3</strain>
        <tissue evidence="2">Leaf</tissue>
    </source>
</reference>
<comment type="caution">
    <text evidence="2">The sequence shown here is derived from an EMBL/GenBank/DDBJ whole genome shotgun (WGS) entry which is preliminary data.</text>
</comment>
<dbReference type="PANTHER" id="PTHR45629:SF7">
    <property type="entry name" value="DNA EXCISION REPAIR PROTEIN ERCC-6-RELATED"/>
    <property type="match status" value="1"/>
</dbReference>